<dbReference type="PANTHER" id="PTHR43309">
    <property type="entry name" value="5-OXOPROLINASE SUBUNIT C"/>
    <property type="match status" value="1"/>
</dbReference>
<keyword evidence="2" id="KW-0378">Hydrolase</keyword>
<dbReference type="InterPro" id="IPR003778">
    <property type="entry name" value="CT_A_B"/>
</dbReference>
<sequence>MKIIEPGLLTTFQDDGRKGYQQYGVPVAGAMDSFAMQLANILVGNHRNDVVLEITMKGPSIEFTAKTYIALTGGKCPVTLDGNSVNMYETVCVHKGSILKIGQVYEGFRVYLAVRGSFDLPKIMGSASTYLRGRIGGLEGDKLRVGAVLSIKEISKNRYFNLRKMPEEVIPVYDDSIDVKVILGPEDDSFTPEGMKTFLGNEYILTHQCDRMGYRLEGAKIEHREGADIISSGISLGAIQVPSHGEPIIMMADRQPTGGYAKIANVISCDISRLAQLKPGDKVRFSAVRIDEAHQMIKAQEQTLTDLAAYYEKNEIVVSERARIFSIRVKEKQYEVVVEEIK</sequence>
<dbReference type="PANTHER" id="PTHR43309:SF5">
    <property type="entry name" value="5-OXOPROLINASE SUBUNIT C"/>
    <property type="match status" value="1"/>
</dbReference>
<feature type="domain" description="Carboxyltransferase" evidence="4">
    <location>
        <begin position="22"/>
        <end position="303"/>
    </location>
</feature>
<dbReference type="SUPFAM" id="SSF50891">
    <property type="entry name" value="Cyclophilin-like"/>
    <property type="match status" value="1"/>
</dbReference>
<gene>
    <name evidence="5" type="ORF">ISU02_15050</name>
</gene>
<dbReference type="EMBL" id="JADKNH010000009">
    <property type="protein sequence ID" value="MBF4694426.1"/>
    <property type="molecule type" value="Genomic_DNA"/>
</dbReference>
<dbReference type="NCBIfam" id="TIGR00724">
    <property type="entry name" value="urea_amlyse_rel"/>
    <property type="match status" value="1"/>
</dbReference>
<comment type="caution">
    <text evidence="5">The sequence shown here is derived from an EMBL/GenBank/DDBJ whole genome shotgun (WGS) entry which is preliminary data.</text>
</comment>
<name>A0ABR9ZWU7_9FIRM</name>
<protein>
    <submittedName>
        <fullName evidence="5">Biotin-dependent carboxyltransferase</fullName>
    </submittedName>
</protein>
<evidence type="ECO:0000256" key="1">
    <source>
        <dbReference type="ARBA" id="ARBA00022741"/>
    </source>
</evidence>
<evidence type="ECO:0000259" key="4">
    <source>
        <dbReference type="SMART" id="SM00797"/>
    </source>
</evidence>
<dbReference type="RefSeq" id="WP_194702666.1">
    <property type="nucleotide sequence ID" value="NZ_JADKNH010000009.1"/>
</dbReference>
<dbReference type="Proteomes" id="UP000614200">
    <property type="component" value="Unassembled WGS sequence"/>
</dbReference>
<accession>A0ABR9ZWU7</accession>
<evidence type="ECO:0000256" key="3">
    <source>
        <dbReference type="ARBA" id="ARBA00022840"/>
    </source>
</evidence>
<keyword evidence="1" id="KW-0547">Nucleotide-binding</keyword>
<evidence type="ECO:0000313" key="5">
    <source>
        <dbReference type="EMBL" id="MBF4694426.1"/>
    </source>
</evidence>
<proteinExistence type="predicted"/>
<dbReference type="InterPro" id="IPR029000">
    <property type="entry name" value="Cyclophilin-like_dom_sf"/>
</dbReference>
<organism evidence="5 6">
    <name type="scientific">Fusibacter ferrireducens</name>
    <dbReference type="NCBI Taxonomy" id="2785058"/>
    <lineage>
        <taxon>Bacteria</taxon>
        <taxon>Bacillati</taxon>
        <taxon>Bacillota</taxon>
        <taxon>Clostridia</taxon>
        <taxon>Eubacteriales</taxon>
        <taxon>Eubacteriales Family XII. Incertae Sedis</taxon>
        <taxon>Fusibacter</taxon>
    </lineage>
</organism>
<dbReference type="Pfam" id="PF02626">
    <property type="entry name" value="CT_A_B"/>
    <property type="match status" value="1"/>
</dbReference>
<evidence type="ECO:0000256" key="2">
    <source>
        <dbReference type="ARBA" id="ARBA00022801"/>
    </source>
</evidence>
<keyword evidence="3" id="KW-0067">ATP-binding</keyword>
<keyword evidence="6" id="KW-1185">Reference proteome</keyword>
<reference evidence="5 6" key="1">
    <citation type="submission" date="2020-11" db="EMBL/GenBank/DDBJ databases">
        <title>Fusibacter basophilias sp. nov.</title>
        <authorList>
            <person name="Qiu D."/>
        </authorList>
    </citation>
    <scope>NUCLEOTIDE SEQUENCE [LARGE SCALE GENOMIC DNA]</scope>
    <source>
        <strain evidence="5 6">Q10-2</strain>
    </source>
</reference>
<evidence type="ECO:0000313" key="6">
    <source>
        <dbReference type="Proteomes" id="UP000614200"/>
    </source>
</evidence>
<dbReference type="InterPro" id="IPR052708">
    <property type="entry name" value="PxpC"/>
</dbReference>
<dbReference type="SMART" id="SM00797">
    <property type="entry name" value="AHS2"/>
    <property type="match status" value="1"/>
</dbReference>
<dbReference type="Gene3D" id="2.40.100.10">
    <property type="entry name" value="Cyclophilin-like"/>
    <property type="match status" value="1"/>
</dbReference>